<accession>A0A449B3D9</accession>
<dbReference type="SUPFAM" id="SSF161098">
    <property type="entry name" value="MetI-like"/>
    <property type="match status" value="1"/>
</dbReference>
<keyword evidence="3" id="KW-1003">Cell membrane</keyword>
<organism evidence="8 9">
    <name type="scientific">Mycoplasmopsis citelli</name>
    <dbReference type="NCBI Taxonomy" id="171281"/>
    <lineage>
        <taxon>Bacteria</taxon>
        <taxon>Bacillati</taxon>
        <taxon>Mycoplasmatota</taxon>
        <taxon>Mycoplasmoidales</taxon>
        <taxon>Metamycoplasmataceae</taxon>
        <taxon>Mycoplasmopsis</taxon>
    </lineage>
</organism>
<keyword evidence="6 7" id="KW-0472">Membrane</keyword>
<proteinExistence type="predicted"/>
<name>A0A449B3D9_9BACT</name>
<dbReference type="RefSeq" id="WP_165177565.1">
    <property type="nucleotide sequence ID" value="NZ_LR215036.1"/>
</dbReference>
<evidence type="ECO:0000256" key="1">
    <source>
        <dbReference type="ARBA" id="ARBA00004651"/>
    </source>
</evidence>
<dbReference type="KEGG" id="mcit:NCTC10181_00931"/>
<feature type="transmembrane region" description="Helical" evidence="7">
    <location>
        <begin position="220"/>
        <end position="241"/>
    </location>
</feature>
<gene>
    <name evidence="8" type="ORF">NCTC10181_00931</name>
</gene>
<evidence type="ECO:0000313" key="8">
    <source>
        <dbReference type="EMBL" id="VEU75054.1"/>
    </source>
</evidence>
<dbReference type="AlphaFoldDB" id="A0A449B3D9"/>
<feature type="transmembrane region" description="Helical" evidence="7">
    <location>
        <begin position="276"/>
        <end position="301"/>
    </location>
</feature>
<keyword evidence="9" id="KW-1185">Reference proteome</keyword>
<keyword evidence="4 7" id="KW-0812">Transmembrane</keyword>
<dbReference type="InterPro" id="IPR035906">
    <property type="entry name" value="MetI-like_sf"/>
</dbReference>
<evidence type="ECO:0000313" key="9">
    <source>
        <dbReference type="Proteomes" id="UP000290985"/>
    </source>
</evidence>
<dbReference type="GO" id="GO:0005886">
    <property type="term" value="C:plasma membrane"/>
    <property type="evidence" value="ECO:0007669"/>
    <property type="project" value="UniProtKB-SubCell"/>
</dbReference>
<evidence type="ECO:0000256" key="6">
    <source>
        <dbReference type="ARBA" id="ARBA00023136"/>
    </source>
</evidence>
<sequence length="327" mass="38573">MKKLQFKFNKEVLKKYSIAILYMLPLFVIILIFYIYPIINIISESFVIFPSETKKTIYQYGINNYSKVFIDPDFKVAISNSTFLFFVPTFFSLLFSIIIAYLISSLTLKRTRNFFLKLIYSQFFISSFTVGLAFILLFSQENLFFEFFHSKKSFIYGNNKLNIKFYLFIFQLWRSLPFNIVIFGFIFSRINEKYKKLIQIDNLTFFDKLRYLYYQEFSKAFILVAYTNLIFSFLMYPGAIIEEDKIQSSNAHTLASYVFSLTKPFGGVLTVDANKAYAASVIVILYLLFLFIATWFSYFMLKISIKKIIGKSKKEAKCIKKSSKTYQ</sequence>
<feature type="transmembrane region" description="Helical" evidence="7">
    <location>
        <begin position="83"/>
        <end position="103"/>
    </location>
</feature>
<evidence type="ECO:0000256" key="5">
    <source>
        <dbReference type="ARBA" id="ARBA00022989"/>
    </source>
</evidence>
<dbReference type="PANTHER" id="PTHR30193">
    <property type="entry name" value="ABC TRANSPORTER PERMEASE PROTEIN"/>
    <property type="match status" value="1"/>
</dbReference>
<reference evidence="8 9" key="1">
    <citation type="submission" date="2019-01" db="EMBL/GenBank/DDBJ databases">
        <authorList>
            <consortium name="Pathogen Informatics"/>
        </authorList>
    </citation>
    <scope>NUCLEOTIDE SEQUENCE [LARGE SCALE GENOMIC DNA]</scope>
    <source>
        <strain evidence="8 9">NCTC10181</strain>
    </source>
</reference>
<dbReference type="Proteomes" id="UP000290985">
    <property type="component" value="Chromosome"/>
</dbReference>
<evidence type="ECO:0000256" key="2">
    <source>
        <dbReference type="ARBA" id="ARBA00022448"/>
    </source>
</evidence>
<feature type="transmembrane region" description="Helical" evidence="7">
    <location>
        <begin position="20"/>
        <end position="39"/>
    </location>
</feature>
<dbReference type="PANTHER" id="PTHR30193:SF37">
    <property type="entry name" value="INNER MEMBRANE ABC TRANSPORTER PERMEASE PROTEIN YCJO"/>
    <property type="match status" value="1"/>
</dbReference>
<feature type="transmembrane region" description="Helical" evidence="7">
    <location>
        <begin position="165"/>
        <end position="187"/>
    </location>
</feature>
<keyword evidence="2" id="KW-0813">Transport</keyword>
<dbReference type="EMBL" id="LR215036">
    <property type="protein sequence ID" value="VEU75054.1"/>
    <property type="molecule type" value="Genomic_DNA"/>
</dbReference>
<comment type="subcellular location">
    <subcellularLocation>
        <location evidence="1">Cell membrane</location>
        <topology evidence="1">Multi-pass membrane protein</topology>
    </subcellularLocation>
</comment>
<evidence type="ECO:0000256" key="7">
    <source>
        <dbReference type="SAM" id="Phobius"/>
    </source>
</evidence>
<evidence type="ECO:0000256" key="3">
    <source>
        <dbReference type="ARBA" id="ARBA00022475"/>
    </source>
</evidence>
<keyword evidence="5 7" id="KW-1133">Transmembrane helix</keyword>
<feature type="transmembrane region" description="Helical" evidence="7">
    <location>
        <begin position="115"/>
        <end position="138"/>
    </location>
</feature>
<dbReference type="Gene3D" id="1.10.3720.10">
    <property type="entry name" value="MetI-like"/>
    <property type="match status" value="1"/>
</dbReference>
<dbReference type="InterPro" id="IPR051393">
    <property type="entry name" value="ABC_transporter_permease"/>
</dbReference>
<evidence type="ECO:0000256" key="4">
    <source>
        <dbReference type="ARBA" id="ARBA00022692"/>
    </source>
</evidence>
<protein>
    <submittedName>
        <fullName evidence="8">ABC-type uncharacterized transport system, permease component</fullName>
    </submittedName>
</protein>